<evidence type="ECO:0000259" key="2">
    <source>
        <dbReference type="PROSITE" id="PS50196"/>
    </source>
</evidence>
<organism evidence="3 4">
    <name type="scientific">Cardiosporidium cionae</name>
    <dbReference type="NCBI Taxonomy" id="476202"/>
    <lineage>
        <taxon>Eukaryota</taxon>
        <taxon>Sar</taxon>
        <taxon>Alveolata</taxon>
        <taxon>Apicomplexa</taxon>
        <taxon>Aconoidasida</taxon>
        <taxon>Nephromycida</taxon>
        <taxon>Cardiosporidium</taxon>
    </lineage>
</organism>
<dbReference type="SUPFAM" id="SSF50729">
    <property type="entry name" value="PH domain-like"/>
    <property type="match status" value="1"/>
</dbReference>
<proteinExistence type="predicted"/>
<dbReference type="InterPro" id="IPR045255">
    <property type="entry name" value="RanBP1-like"/>
</dbReference>
<dbReference type="PROSITE" id="PS50196">
    <property type="entry name" value="RANBD1"/>
    <property type="match status" value="1"/>
</dbReference>
<dbReference type="Pfam" id="PF00638">
    <property type="entry name" value="Ran_BP1"/>
    <property type="match status" value="1"/>
</dbReference>
<comment type="caution">
    <text evidence="3">The sequence shown here is derived from an EMBL/GenBank/DDBJ whole genome shotgun (WGS) entry which is preliminary data.</text>
</comment>
<feature type="region of interest" description="Disordered" evidence="1">
    <location>
        <begin position="177"/>
        <end position="216"/>
    </location>
</feature>
<sequence>MKGSTEATAASAQKSSTEADSKDNALYPEEEITEGNWNTPVVEVVDVKVTTGEEDESIFWSKRAKLYRWKSGEWKQRGVGEAKLLEHVKTGRIRFLLRQEKTLKIVANHYVLQTEVYCKLTPNIGSEKIWVWAVMDYAEDTVQNEQFALKLGTVEDATAFKNKFEEAAKINSKLISASKKASDHNGKGNESESAVTKEETVAKNEKETEISISEKS</sequence>
<dbReference type="InterPro" id="IPR011993">
    <property type="entry name" value="PH-like_dom_sf"/>
</dbReference>
<accession>A0ABQ7JD50</accession>
<protein>
    <submittedName>
        <fullName evidence="3">Ran binding family protein 1</fullName>
    </submittedName>
</protein>
<evidence type="ECO:0000313" key="4">
    <source>
        <dbReference type="Proteomes" id="UP000823046"/>
    </source>
</evidence>
<reference evidence="3 4" key="1">
    <citation type="journal article" date="2020" name="bioRxiv">
        <title>Metabolic contributions of an alphaproteobacterial endosymbiont in the apicomplexan Cardiosporidium cionae.</title>
        <authorList>
            <person name="Hunter E.S."/>
            <person name="Paight C.J."/>
            <person name="Lane C.E."/>
        </authorList>
    </citation>
    <scope>NUCLEOTIDE SEQUENCE [LARGE SCALE GENOMIC DNA]</scope>
    <source>
        <strain evidence="3">ESH_2018</strain>
    </source>
</reference>
<evidence type="ECO:0000256" key="1">
    <source>
        <dbReference type="SAM" id="MobiDB-lite"/>
    </source>
</evidence>
<gene>
    <name evidence="3" type="ORF">IE077_001415</name>
</gene>
<feature type="compositionally biased region" description="Basic and acidic residues" evidence="1">
    <location>
        <begin position="180"/>
        <end position="216"/>
    </location>
</feature>
<dbReference type="InterPro" id="IPR000156">
    <property type="entry name" value="Ran_bind_dom"/>
</dbReference>
<dbReference type="PANTHER" id="PTHR23138">
    <property type="entry name" value="RAN BINDING PROTEIN"/>
    <property type="match status" value="1"/>
</dbReference>
<dbReference type="PANTHER" id="PTHR23138:SF87">
    <property type="entry name" value="E3 SUMO-PROTEIN LIGASE RANBP2"/>
    <property type="match status" value="1"/>
</dbReference>
<feature type="region of interest" description="Disordered" evidence="1">
    <location>
        <begin position="1"/>
        <end position="33"/>
    </location>
</feature>
<feature type="domain" description="RanBD1" evidence="2">
    <location>
        <begin position="37"/>
        <end position="173"/>
    </location>
</feature>
<keyword evidence="4" id="KW-1185">Reference proteome</keyword>
<dbReference type="SMART" id="SM00160">
    <property type="entry name" value="RanBD"/>
    <property type="match status" value="1"/>
</dbReference>
<feature type="compositionally biased region" description="Polar residues" evidence="1">
    <location>
        <begin position="1"/>
        <end position="16"/>
    </location>
</feature>
<dbReference type="Gene3D" id="2.30.29.30">
    <property type="entry name" value="Pleckstrin-homology domain (PH domain)/Phosphotyrosine-binding domain (PTB)"/>
    <property type="match status" value="1"/>
</dbReference>
<dbReference type="Proteomes" id="UP000823046">
    <property type="component" value="Unassembled WGS sequence"/>
</dbReference>
<name>A0ABQ7JD50_9APIC</name>
<dbReference type="EMBL" id="JADAQX010000113">
    <property type="protein sequence ID" value="KAF8821884.1"/>
    <property type="molecule type" value="Genomic_DNA"/>
</dbReference>
<evidence type="ECO:0000313" key="3">
    <source>
        <dbReference type="EMBL" id="KAF8821884.1"/>
    </source>
</evidence>